<evidence type="ECO:0000256" key="5">
    <source>
        <dbReference type="ARBA" id="ARBA00022692"/>
    </source>
</evidence>
<gene>
    <name evidence="9" type="ORF">HDA41_005468</name>
</gene>
<dbReference type="PANTHER" id="PTHR34979">
    <property type="entry name" value="INNER MEMBRANE PROTEIN YGAZ"/>
    <property type="match status" value="1"/>
</dbReference>
<keyword evidence="3" id="KW-0813">Transport</keyword>
<comment type="subcellular location">
    <subcellularLocation>
        <location evidence="1">Cell membrane</location>
        <topology evidence="1">Multi-pass membrane protein</topology>
    </subcellularLocation>
</comment>
<protein>
    <submittedName>
        <fullName evidence="9">4-azaleucine resistance transporter AzlC</fullName>
    </submittedName>
</protein>
<evidence type="ECO:0000313" key="10">
    <source>
        <dbReference type="Proteomes" id="UP000590647"/>
    </source>
</evidence>
<evidence type="ECO:0000256" key="3">
    <source>
        <dbReference type="ARBA" id="ARBA00022448"/>
    </source>
</evidence>
<dbReference type="Pfam" id="PF03591">
    <property type="entry name" value="AzlC"/>
    <property type="match status" value="1"/>
</dbReference>
<dbReference type="GO" id="GO:0005886">
    <property type="term" value="C:plasma membrane"/>
    <property type="evidence" value="ECO:0007669"/>
    <property type="project" value="UniProtKB-SubCell"/>
</dbReference>
<feature type="transmembrane region" description="Helical" evidence="8">
    <location>
        <begin position="207"/>
        <end position="235"/>
    </location>
</feature>
<feature type="transmembrane region" description="Helical" evidence="8">
    <location>
        <begin position="176"/>
        <end position="195"/>
    </location>
</feature>
<feature type="transmembrane region" description="Helical" evidence="8">
    <location>
        <begin position="33"/>
        <end position="60"/>
    </location>
</feature>
<sequence length="244" mass="25395">MRSFWRTPGGRTPDADGRRLGGRTLAGPLFRDILLVCLAVGVVGLSYGAVAVTSGFVWWFPALMGVLVLAASSEFLFVGIIAAGGSPFAALLAGLLVNARHLPFGLAVPDVLGRGWRGALGTHLMNDETVVFALAQDEPERKRAAYWLCGLGILLCWPVGAALGALLGGVVRDTGALGLDAMFPAVILALILPALKDRPLRRTALAAAALALTVTPFLPAGLPVLLALAALPLFAVKTKKDATR</sequence>
<organism evidence="9 10">
    <name type="scientific">Streptomyces caelestis</name>
    <dbReference type="NCBI Taxonomy" id="36816"/>
    <lineage>
        <taxon>Bacteria</taxon>
        <taxon>Bacillati</taxon>
        <taxon>Actinomycetota</taxon>
        <taxon>Actinomycetes</taxon>
        <taxon>Kitasatosporales</taxon>
        <taxon>Streptomycetaceae</taxon>
        <taxon>Streptomyces</taxon>
    </lineage>
</organism>
<keyword evidence="6 8" id="KW-1133">Transmembrane helix</keyword>
<proteinExistence type="inferred from homology"/>
<keyword evidence="5 8" id="KW-0812">Transmembrane</keyword>
<accession>A0A7W9LVF2</accession>
<keyword evidence="10" id="KW-1185">Reference proteome</keyword>
<evidence type="ECO:0000256" key="4">
    <source>
        <dbReference type="ARBA" id="ARBA00022475"/>
    </source>
</evidence>
<dbReference type="Proteomes" id="UP000590647">
    <property type="component" value="Unassembled WGS sequence"/>
</dbReference>
<comment type="caution">
    <text evidence="9">The sequence shown here is derived from an EMBL/GenBank/DDBJ whole genome shotgun (WGS) entry which is preliminary data.</text>
</comment>
<keyword evidence="7 8" id="KW-0472">Membrane</keyword>
<dbReference type="RefSeq" id="WP_184988061.1">
    <property type="nucleotide sequence ID" value="NZ_JACHNE010000001.1"/>
</dbReference>
<evidence type="ECO:0000313" key="9">
    <source>
        <dbReference type="EMBL" id="MBB5797504.1"/>
    </source>
</evidence>
<name>A0A7W9LVF2_9ACTN</name>
<evidence type="ECO:0000256" key="8">
    <source>
        <dbReference type="SAM" id="Phobius"/>
    </source>
</evidence>
<feature type="transmembrane region" description="Helical" evidence="8">
    <location>
        <begin position="144"/>
        <end position="170"/>
    </location>
</feature>
<evidence type="ECO:0000256" key="6">
    <source>
        <dbReference type="ARBA" id="ARBA00022989"/>
    </source>
</evidence>
<comment type="similarity">
    <text evidence="2">Belongs to the AzlC family.</text>
</comment>
<evidence type="ECO:0000256" key="1">
    <source>
        <dbReference type="ARBA" id="ARBA00004651"/>
    </source>
</evidence>
<dbReference type="EMBL" id="JACHNE010000001">
    <property type="protein sequence ID" value="MBB5797504.1"/>
    <property type="molecule type" value="Genomic_DNA"/>
</dbReference>
<reference evidence="9 10" key="1">
    <citation type="submission" date="2020-08" db="EMBL/GenBank/DDBJ databases">
        <title>Sequencing the genomes of 1000 actinobacteria strains.</title>
        <authorList>
            <person name="Klenk H.-P."/>
        </authorList>
    </citation>
    <scope>NUCLEOTIDE SEQUENCE [LARGE SCALE GENOMIC DNA]</scope>
    <source>
        <strain evidence="9 10">DSM 40084</strain>
    </source>
</reference>
<feature type="transmembrane region" description="Helical" evidence="8">
    <location>
        <begin position="75"/>
        <end position="97"/>
    </location>
</feature>
<dbReference type="PANTHER" id="PTHR34979:SF1">
    <property type="entry name" value="INNER MEMBRANE PROTEIN YGAZ"/>
    <property type="match status" value="1"/>
</dbReference>
<evidence type="ECO:0000256" key="7">
    <source>
        <dbReference type="ARBA" id="ARBA00023136"/>
    </source>
</evidence>
<evidence type="ECO:0000256" key="2">
    <source>
        <dbReference type="ARBA" id="ARBA00010735"/>
    </source>
</evidence>
<keyword evidence="4" id="KW-1003">Cell membrane</keyword>
<dbReference type="AlphaFoldDB" id="A0A7W9LVF2"/>
<dbReference type="GO" id="GO:1903785">
    <property type="term" value="P:L-valine transmembrane transport"/>
    <property type="evidence" value="ECO:0007669"/>
    <property type="project" value="TreeGrafter"/>
</dbReference>
<dbReference type="InterPro" id="IPR011606">
    <property type="entry name" value="Brnchd-chn_aa_trnsp_permease"/>
</dbReference>